<accession>A0A2V3IJG2</accession>
<proteinExistence type="predicted"/>
<evidence type="ECO:0000259" key="1">
    <source>
        <dbReference type="PROSITE" id="PS00028"/>
    </source>
</evidence>
<dbReference type="PROSITE" id="PS00028">
    <property type="entry name" value="ZINC_FINGER_C2H2_1"/>
    <property type="match status" value="1"/>
</dbReference>
<comment type="caution">
    <text evidence="2">The sequence shown here is derived from an EMBL/GenBank/DDBJ whole genome shotgun (WGS) entry which is preliminary data.</text>
</comment>
<reference evidence="2 3" key="1">
    <citation type="journal article" date="2018" name="Mol. Biol. Evol.">
        <title>Analysis of the draft genome of the red seaweed Gracilariopsis chorda provides insights into genome size evolution in Rhodophyta.</title>
        <authorList>
            <person name="Lee J."/>
            <person name="Yang E.C."/>
            <person name="Graf L."/>
            <person name="Yang J.H."/>
            <person name="Qiu H."/>
            <person name="Zel Zion U."/>
            <person name="Chan C.X."/>
            <person name="Stephens T.G."/>
            <person name="Weber A.P.M."/>
            <person name="Boo G.H."/>
            <person name="Boo S.M."/>
            <person name="Kim K.M."/>
            <person name="Shin Y."/>
            <person name="Jung M."/>
            <person name="Lee S.J."/>
            <person name="Yim H.S."/>
            <person name="Lee J.H."/>
            <person name="Bhattacharya D."/>
            <person name="Yoon H.S."/>
        </authorList>
    </citation>
    <scope>NUCLEOTIDE SEQUENCE [LARGE SCALE GENOMIC DNA]</scope>
    <source>
        <strain evidence="2 3">SKKU-2015</strain>
        <tissue evidence="2">Whole body</tissue>
    </source>
</reference>
<dbReference type="EMBL" id="NBIV01000172">
    <property type="protein sequence ID" value="PXF42212.1"/>
    <property type="molecule type" value="Genomic_DNA"/>
</dbReference>
<gene>
    <name evidence="2" type="ORF">BWQ96_08040</name>
</gene>
<feature type="domain" description="C2H2-type" evidence="1">
    <location>
        <begin position="40"/>
        <end position="62"/>
    </location>
</feature>
<dbReference type="AlphaFoldDB" id="A0A2V3IJG2"/>
<keyword evidence="3" id="KW-1185">Reference proteome</keyword>
<dbReference type="InterPro" id="IPR022698">
    <property type="entry name" value="OrsD"/>
</dbReference>
<sequence>MANATLNMAILSSPATPQSLPVNFNTVKLGIHDVLHVMVCVDCQLAFRSKRSMQFHLRHEPHYMELLEAQKATNELHMVCENTCLSGPHPLFNLHDVQNGNALQDVLSTLFGLRTELGLRCPECGFAWVDTATLQQHISESQNTHISFARNAVQKELDRGRLRVQSVFRGTHKRSFAVTNDNPVGSVLHRRILMLKSTRKPTSHSTPSQTDHTSIAHDTLPQIANDTQPVFVENRKSLPDRPLVTSRTLPVTKLDTVNLVSKTQKPPYTGAYTEHVETFLRDLRPSRSKTLIGSNTADEKCRNYFIQSTKLDLALESLCISMEDAVFLSGAKLVEARGNNSDFSKLFANIVQYMQRTPSIMSTLPPFFLHSLNQRTNFAFKTVLLETLQRYALDVARLLFLVANANTRSHDLVPTSVAKMTVEVITIPNMMKNLHASLKACLLQTLKPYTPTTRLLVRNFVACASVLPFTDCELDKPIYKYAVAEDITHLLAALQYALAASPIHELHTFGQSGVQSTETNVSEMASLTRSLDWQANIAFSFIRNTLNVALSIAAKESLNVSFLPLTIHTNCEIVKDVQLSLSQVGNLVQELNKEMESVISNDLLDGFPFPPCSGNT</sequence>
<evidence type="ECO:0000313" key="2">
    <source>
        <dbReference type="EMBL" id="PXF42212.1"/>
    </source>
</evidence>
<protein>
    <recommendedName>
        <fullName evidence="1">C2H2-type domain-containing protein</fullName>
    </recommendedName>
</protein>
<evidence type="ECO:0000313" key="3">
    <source>
        <dbReference type="Proteomes" id="UP000247409"/>
    </source>
</evidence>
<dbReference type="InterPro" id="IPR013087">
    <property type="entry name" value="Znf_C2H2_type"/>
</dbReference>
<organism evidence="2 3">
    <name type="scientific">Gracilariopsis chorda</name>
    <dbReference type="NCBI Taxonomy" id="448386"/>
    <lineage>
        <taxon>Eukaryota</taxon>
        <taxon>Rhodophyta</taxon>
        <taxon>Florideophyceae</taxon>
        <taxon>Rhodymeniophycidae</taxon>
        <taxon>Gracilariales</taxon>
        <taxon>Gracilariaceae</taxon>
        <taxon>Gracilariopsis</taxon>
    </lineage>
</organism>
<dbReference type="Pfam" id="PF12013">
    <property type="entry name" value="OrsD"/>
    <property type="match status" value="1"/>
</dbReference>
<dbReference type="Proteomes" id="UP000247409">
    <property type="component" value="Unassembled WGS sequence"/>
</dbReference>
<name>A0A2V3IJG2_9FLOR</name>